<dbReference type="InterPro" id="IPR005151">
    <property type="entry name" value="Tail-specific_protease"/>
</dbReference>
<dbReference type="PANTHER" id="PTHR32060">
    <property type="entry name" value="TAIL-SPECIFIC PROTEASE"/>
    <property type="match status" value="1"/>
</dbReference>
<proteinExistence type="predicted"/>
<dbReference type="PANTHER" id="PTHR32060:SF30">
    <property type="entry name" value="CARBOXY-TERMINAL PROCESSING PROTEASE CTPA"/>
    <property type="match status" value="1"/>
</dbReference>
<dbReference type="RefSeq" id="WP_345231181.1">
    <property type="nucleotide sequence ID" value="NZ_BAABIQ010000008.1"/>
</dbReference>
<sequence>MNNKFIKSICQLFLLSLLLISACKKDKSADEPKDEECGNTKQTATSDRVELTNDSIFLYAKQIYYWNDELPCYDQFEPRQYTSGSNLTKYENNLLAIAQSTQEKYDVYTYQDNSGNTLYTNKFSYIEDVSNANGISAGVKNLSSSVNLQGKGNDIGIYDISAYGPSDNDFELFIKAVSPGSPAAQAGLTRGTLITKIGSETIGDDWDTDIQSINLLFNDPSSVHLEGKKADSTAYSVNLEKKAYTSSPIYKDTILSISGKNIGYLAYARFSDSDNSEEALDDVFQKFSIKNIEDLVVDLRYNGGGYVTTAAYLANLIVPNGTSGTMFTEYYTQSLQDGQVDILKNQPVRNSKGDIVGTSTYADYDYTPNGQGNTTKFSKKGNLSGVKNIVFLVTANTASASELLINSLRAVPSLTVKLVGTTTYGKPVGFFPVRLEGIYDLYLPSFTTKNANNEGDYYKGFTPGDEISGKNMVDEMGQDLDNFSVYDFGDKKESYLAEALNQLGVNTTISTASRIMSIRSNQNNQNAPINLLKNKPEKKVFKGMIETRIGN</sequence>
<feature type="chain" id="PRO_5046966051" evidence="1">
    <location>
        <begin position="23"/>
        <end position="551"/>
    </location>
</feature>
<dbReference type="EMBL" id="BAABIQ010000008">
    <property type="protein sequence ID" value="GAA4788209.1"/>
    <property type="molecule type" value="Genomic_DNA"/>
</dbReference>
<dbReference type="Pfam" id="PF17820">
    <property type="entry name" value="PDZ_6"/>
    <property type="match status" value="1"/>
</dbReference>
<evidence type="ECO:0000313" key="5">
    <source>
        <dbReference type="Proteomes" id="UP001501411"/>
    </source>
</evidence>
<feature type="domain" description="Tail specific protease" evidence="2">
    <location>
        <begin position="261"/>
        <end position="437"/>
    </location>
</feature>
<dbReference type="Pfam" id="PF03572">
    <property type="entry name" value="Peptidase_S41"/>
    <property type="match status" value="1"/>
</dbReference>
<dbReference type="InterPro" id="IPR036034">
    <property type="entry name" value="PDZ_sf"/>
</dbReference>
<dbReference type="SUPFAM" id="SSF50156">
    <property type="entry name" value="PDZ domain-like"/>
    <property type="match status" value="1"/>
</dbReference>
<evidence type="ECO:0000256" key="1">
    <source>
        <dbReference type="SAM" id="SignalP"/>
    </source>
</evidence>
<comment type="caution">
    <text evidence="4">The sequence shown here is derived from an EMBL/GenBank/DDBJ whole genome shotgun (WGS) entry which is preliminary data.</text>
</comment>
<dbReference type="Proteomes" id="UP001501411">
    <property type="component" value="Unassembled WGS sequence"/>
</dbReference>
<keyword evidence="1" id="KW-0732">Signal</keyword>
<name>A0ABP9B0E5_9SPHI</name>
<gene>
    <name evidence="4" type="ORF">GCM10023231_15490</name>
</gene>
<dbReference type="Gene3D" id="3.90.226.10">
    <property type="entry name" value="2-enoyl-CoA Hydratase, Chain A, domain 1"/>
    <property type="match status" value="1"/>
</dbReference>
<feature type="domain" description="PDZ" evidence="3">
    <location>
        <begin position="173"/>
        <end position="206"/>
    </location>
</feature>
<dbReference type="SUPFAM" id="SSF52096">
    <property type="entry name" value="ClpP/crotonase"/>
    <property type="match status" value="1"/>
</dbReference>
<protein>
    <submittedName>
        <fullName evidence="4">S41 family peptidase</fullName>
    </submittedName>
</protein>
<dbReference type="Gene3D" id="2.30.42.10">
    <property type="match status" value="1"/>
</dbReference>
<evidence type="ECO:0000259" key="3">
    <source>
        <dbReference type="Pfam" id="PF17820"/>
    </source>
</evidence>
<reference evidence="5" key="1">
    <citation type="journal article" date="2019" name="Int. J. Syst. Evol. Microbiol.">
        <title>The Global Catalogue of Microorganisms (GCM) 10K type strain sequencing project: providing services to taxonomists for standard genome sequencing and annotation.</title>
        <authorList>
            <consortium name="The Broad Institute Genomics Platform"/>
            <consortium name="The Broad Institute Genome Sequencing Center for Infectious Disease"/>
            <person name="Wu L."/>
            <person name="Ma J."/>
        </authorList>
    </citation>
    <scope>NUCLEOTIDE SEQUENCE [LARGE SCALE GENOMIC DNA]</scope>
    <source>
        <strain evidence="5">JCM 18200</strain>
    </source>
</reference>
<evidence type="ECO:0000313" key="4">
    <source>
        <dbReference type="EMBL" id="GAA4788209.1"/>
    </source>
</evidence>
<feature type="signal peptide" evidence="1">
    <location>
        <begin position="1"/>
        <end position="22"/>
    </location>
</feature>
<dbReference type="InterPro" id="IPR029045">
    <property type="entry name" value="ClpP/crotonase-like_dom_sf"/>
</dbReference>
<accession>A0ABP9B0E5</accession>
<evidence type="ECO:0000259" key="2">
    <source>
        <dbReference type="Pfam" id="PF03572"/>
    </source>
</evidence>
<dbReference type="PROSITE" id="PS51257">
    <property type="entry name" value="PROKAR_LIPOPROTEIN"/>
    <property type="match status" value="1"/>
</dbReference>
<keyword evidence="5" id="KW-1185">Reference proteome</keyword>
<dbReference type="Gene3D" id="3.30.750.170">
    <property type="match status" value="1"/>
</dbReference>
<organism evidence="4 5">
    <name type="scientific">Olivibacter ginsenosidimutans</name>
    <dbReference type="NCBI Taxonomy" id="1176537"/>
    <lineage>
        <taxon>Bacteria</taxon>
        <taxon>Pseudomonadati</taxon>
        <taxon>Bacteroidota</taxon>
        <taxon>Sphingobacteriia</taxon>
        <taxon>Sphingobacteriales</taxon>
        <taxon>Sphingobacteriaceae</taxon>
        <taxon>Olivibacter</taxon>
    </lineage>
</organism>
<dbReference type="InterPro" id="IPR041489">
    <property type="entry name" value="PDZ_6"/>
</dbReference>